<dbReference type="Proteomes" id="UP000248916">
    <property type="component" value="Unassembled WGS sequence"/>
</dbReference>
<evidence type="ECO:0000313" key="1">
    <source>
        <dbReference type="EMBL" id="PZX10335.1"/>
    </source>
</evidence>
<protein>
    <submittedName>
        <fullName evidence="1">4-hydroxy-tetrahydrodipicolinate synthase</fullName>
    </submittedName>
</protein>
<dbReference type="Gene3D" id="3.20.20.70">
    <property type="entry name" value="Aldolase class I"/>
    <property type="match status" value="1"/>
</dbReference>
<accession>A0A2W7MQ52</accession>
<dbReference type="SUPFAM" id="SSF51569">
    <property type="entry name" value="Aldolase"/>
    <property type="match status" value="1"/>
</dbReference>
<dbReference type="InterPro" id="IPR013785">
    <property type="entry name" value="Aldolase_TIM"/>
</dbReference>
<keyword evidence="2" id="KW-1185">Reference proteome</keyword>
<name>A0A2W7MQ52_9RHOB</name>
<sequence>MASNVMLSVETILHLTRDHPQIVMLKHEDWPGLSKLTRVRRESGIGDTPRLSILTGNNGLFLPQEMARGADGAMTGFAYPEMMVHVVRRALVGDHDGAEDVFDAYLPLVRYEQQLGIGLAIRKETLRRRGRSPARGSVHRDLHCRERITTN</sequence>
<dbReference type="EMBL" id="QKZL01000048">
    <property type="protein sequence ID" value="PZX10335.1"/>
    <property type="molecule type" value="Genomic_DNA"/>
</dbReference>
<evidence type="ECO:0000313" key="2">
    <source>
        <dbReference type="Proteomes" id="UP000248916"/>
    </source>
</evidence>
<dbReference type="AlphaFoldDB" id="A0A2W7MQ52"/>
<comment type="caution">
    <text evidence="1">The sequence shown here is derived from an EMBL/GenBank/DDBJ whole genome shotgun (WGS) entry which is preliminary data.</text>
</comment>
<reference evidence="1 2" key="1">
    <citation type="submission" date="2018-06" db="EMBL/GenBank/DDBJ databases">
        <title>Genomic Encyclopedia of Archaeal and Bacterial Type Strains, Phase II (KMG-II): from individual species to whole genera.</title>
        <authorList>
            <person name="Goeker M."/>
        </authorList>
    </citation>
    <scope>NUCLEOTIDE SEQUENCE [LARGE SCALE GENOMIC DNA]</scope>
    <source>
        <strain evidence="1 2">DSM 22009</strain>
    </source>
</reference>
<proteinExistence type="predicted"/>
<gene>
    <name evidence="1" type="ORF">LX81_04255</name>
</gene>
<organism evidence="1 2">
    <name type="scientific">Palleronia aestuarii</name>
    <dbReference type="NCBI Taxonomy" id="568105"/>
    <lineage>
        <taxon>Bacteria</taxon>
        <taxon>Pseudomonadati</taxon>
        <taxon>Pseudomonadota</taxon>
        <taxon>Alphaproteobacteria</taxon>
        <taxon>Rhodobacterales</taxon>
        <taxon>Roseobacteraceae</taxon>
        <taxon>Palleronia</taxon>
    </lineage>
</organism>